<feature type="domain" description="Flagellar assembly protein T middle" evidence="3">
    <location>
        <begin position="122"/>
        <end position="274"/>
    </location>
</feature>
<feature type="domain" description="Flagellar assembly protein T N-terminal" evidence="4">
    <location>
        <begin position="32"/>
        <end position="115"/>
    </location>
</feature>
<keyword evidence="6" id="KW-1185">Reference proteome</keyword>
<evidence type="ECO:0000259" key="2">
    <source>
        <dbReference type="Pfam" id="PF16538"/>
    </source>
</evidence>
<dbReference type="Gene3D" id="3.40.50.10610">
    <property type="entry name" value="ABC-type transport auxiliary lipoprotein component"/>
    <property type="match status" value="1"/>
</dbReference>
<dbReference type="Pfam" id="PF16548">
    <property type="entry name" value="FlgT_N"/>
    <property type="match status" value="1"/>
</dbReference>
<dbReference type="EMBL" id="CP020472">
    <property type="protein sequence ID" value="ARD23245.1"/>
    <property type="molecule type" value="Genomic_DNA"/>
</dbReference>
<organism evidence="5 6">
    <name type="scientific">Shewanella japonica</name>
    <dbReference type="NCBI Taxonomy" id="93973"/>
    <lineage>
        <taxon>Bacteria</taxon>
        <taxon>Pseudomonadati</taxon>
        <taxon>Pseudomonadota</taxon>
        <taxon>Gammaproteobacteria</taxon>
        <taxon>Alteromonadales</taxon>
        <taxon>Shewanellaceae</taxon>
        <taxon>Shewanella</taxon>
    </lineage>
</organism>
<evidence type="ECO:0000313" key="5">
    <source>
        <dbReference type="EMBL" id="ARD23245.1"/>
    </source>
</evidence>
<dbReference type="InterPro" id="IPR032370">
    <property type="entry name" value="FlgT_N"/>
</dbReference>
<name>A0ABN4YLA7_9GAMM</name>
<dbReference type="InterPro" id="IPR032386">
    <property type="entry name" value="FlgT_M"/>
</dbReference>
<dbReference type="Gene3D" id="2.40.10.410">
    <property type="entry name" value="FlgT, C-terminal domain"/>
    <property type="match status" value="1"/>
</dbReference>
<dbReference type="Pfam" id="PF16539">
    <property type="entry name" value="FlgT_M"/>
    <property type="match status" value="1"/>
</dbReference>
<feature type="chain" id="PRO_5045273395" description="Flagellar biosynthesis protein FlgT" evidence="1">
    <location>
        <begin position="30"/>
        <end position="395"/>
    </location>
</feature>
<keyword evidence="1" id="KW-0732">Signal</keyword>
<accession>A0ABN4YLA7</accession>
<gene>
    <name evidence="5" type="ORF">SJ2017_2967</name>
</gene>
<feature type="signal peptide" evidence="1">
    <location>
        <begin position="1"/>
        <end position="29"/>
    </location>
</feature>
<dbReference type="Proteomes" id="UP000191820">
    <property type="component" value="Chromosome"/>
</dbReference>
<feature type="domain" description="Flagellar assembly protein T C-terminal" evidence="2">
    <location>
        <begin position="318"/>
        <end position="394"/>
    </location>
</feature>
<dbReference type="Pfam" id="PF16538">
    <property type="entry name" value="FlgT_C"/>
    <property type="match status" value="1"/>
</dbReference>
<dbReference type="InterPro" id="IPR032388">
    <property type="entry name" value="FlgT_C"/>
</dbReference>
<evidence type="ECO:0008006" key="7">
    <source>
        <dbReference type="Google" id="ProtNLM"/>
    </source>
</evidence>
<proteinExistence type="predicted"/>
<dbReference type="Gene3D" id="3.30.1660.40">
    <property type="entry name" value="FlgT, N-terminal domain"/>
    <property type="match status" value="1"/>
</dbReference>
<evidence type="ECO:0000256" key="1">
    <source>
        <dbReference type="SAM" id="SignalP"/>
    </source>
</evidence>
<dbReference type="InterPro" id="IPR038165">
    <property type="entry name" value="FlgT_C_sf"/>
</dbReference>
<dbReference type="InterPro" id="IPR038180">
    <property type="entry name" value="FlgT_N_sf"/>
</dbReference>
<evidence type="ECO:0000313" key="6">
    <source>
        <dbReference type="Proteomes" id="UP000191820"/>
    </source>
</evidence>
<evidence type="ECO:0000259" key="3">
    <source>
        <dbReference type="Pfam" id="PF16539"/>
    </source>
</evidence>
<sequence>MNMPNVSSKYLTIIMLVILSACFSHSVLAQRVEVSGKAKIIDGNIDKAREDAINQALNYASLKAGVNFNSQQSINQGNLTQDAFQIKRMGQANDIELVSEIISASDITVMLRLNLESKPQAQQCHSQQLKAAIMIPQAIMRDRSQLRYGQLANFEQALSQQFGNLLNNGSDYSFARMHAEEKLDHNNQLINFKGQRIPSWLGEITDSQYILQPEILDISTEPYSSSLFGLWDETPLRQINLRFTMFQGISGEKVWSKDYQAEAEWDFERDETVSPSTQRFWGSTYGQTMNQLLQQSTQDIDNLLNCRPLLGQIVAKQGNRIIINLGRRNNVKMGDNFQIVLQQNIPDRVNLMRAVATKNRATVTIEQVSEESATALLEGIESSGNIQIQDIVIKI</sequence>
<evidence type="ECO:0000259" key="4">
    <source>
        <dbReference type="Pfam" id="PF16548"/>
    </source>
</evidence>
<reference evidence="5 6" key="1">
    <citation type="submission" date="2017-03" db="EMBL/GenBank/DDBJ databases">
        <title>Genome sequencing of Shewanella japonica KCTC 22435.</title>
        <authorList>
            <person name="Kim K.M."/>
        </authorList>
    </citation>
    <scope>NUCLEOTIDE SEQUENCE [LARGE SCALE GENOMIC DNA]</scope>
    <source>
        <strain evidence="5 6">KCTC 22435</strain>
    </source>
</reference>
<protein>
    <recommendedName>
        <fullName evidence="7">Flagellar biosynthesis protein FlgT</fullName>
    </recommendedName>
</protein>